<dbReference type="EMBL" id="JASEJX010000025">
    <property type="protein sequence ID" value="KAK4511869.1"/>
    <property type="molecule type" value="Genomic_DNA"/>
</dbReference>
<dbReference type="PANTHER" id="PTHR47338">
    <property type="entry name" value="ZN(II)2CYS6 TRANSCRIPTION FACTOR (EUROFUNG)-RELATED"/>
    <property type="match status" value="1"/>
</dbReference>
<feature type="region of interest" description="Disordered" evidence="6">
    <location>
        <begin position="762"/>
        <end position="782"/>
    </location>
</feature>
<evidence type="ECO:0000256" key="2">
    <source>
        <dbReference type="ARBA" id="ARBA00022723"/>
    </source>
</evidence>
<dbReference type="CDD" id="cd00067">
    <property type="entry name" value="GAL4"/>
    <property type="match status" value="1"/>
</dbReference>
<dbReference type="Proteomes" id="UP001304243">
    <property type="component" value="Unassembled WGS sequence"/>
</dbReference>
<dbReference type="GeneID" id="89947570"/>
<dbReference type="PANTHER" id="PTHR47338:SF5">
    <property type="entry name" value="ZN(II)2CYS6 TRANSCRIPTION FACTOR (EUROFUNG)"/>
    <property type="match status" value="1"/>
</dbReference>
<dbReference type="AlphaFoldDB" id="A0AAN7D7D1"/>
<evidence type="ECO:0000256" key="3">
    <source>
        <dbReference type="ARBA" id="ARBA00023015"/>
    </source>
</evidence>
<dbReference type="SMART" id="SM00066">
    <property type="entry name" value="GAL4"/>
    <property type="match status" value="1"/>
</dbReference>
<sequence>MPDVKKKPRKISCLPCRTKKARCDGQVPHCSRCIRNSREHLCIYPKPRTYGRPPKNAVFLKNQDLVVSSTTTQATPKQIKEKDTIQCREFIFENQSGFYPAKTSSLMEQQQQQQAQAQQQPSSSSTPLSPTEVLVRERFQAPQRLIKFFNQILDIERIYSLYLTRGYHLRESLKGYQLSPHFKLSSLHQHFTWLSTSLVNLTIKRTCQLFNIDSFFDPELTITAFMREEQVNVFFFNTNNQYNLSSPLKSIPTEQAIQLINYFFQLHPYHILINKTKLLQDYWNDSVEPLLLCAIYGISMYTCQQTVKGGAYRLWDMQRNPFLNYAYVLMERFFKERNLRGTKSPSSLGNYQAAVILGIFETLFGLPKHGMTIISLSYMMAADLGIFSSNVKVTDGVIDRDHVTHESGHRNIKDYDPIDKEQLITTYWAALRSTAYGCIELGLYLRDSLLYHGQPFPPANKETSASYQYDLAHNNQSSSSTYLIETFHTEMVITYFSSKLFSCLPKSEYNVFGCKTYPAPPPTTIEKQHIHDHQMLLQLLGAAAASTAWFNSETDCKVQLVLNDFSDFIAQESYQWSFQQQYTIKTTYYLYCIHFSFIKPGNNEAPMRYQHIVKPLDLTNLRIAARITNLSPTTTMLLTLLQNFLQEIDDKKLYNEAGLGINNEEEPSFVRLLPFGIMSLALETLVDMTIVQYQLGIYPDRIYDQIRAVNTIAKHVLFWLPQLQASTKIIYKKLKDFLRLHQIPMTKNTFSNDDIMSNSTTTTTTTTTTINPTISVTQPPPPPLCSTITTTATTDFGAGNLSFLFLDENQMFASEGSSVGSVTSATGNPASAGFLQDFDSLFQSAFDGIC</sequence>
<proteinExistence type="predicted"/>
<evidence type="ECO:0000256" key="4">
    <source>
        <dbReference type="ARBA" id="ARBA00023163"/>
    </source>
</evidence>
<keyword evidence="2" id="KW-0479">Metal-binding</keyword>
<dbReference type="InterPro" id="IPR001138">
    <property type="entry name" value="Zn2Cys6_DnaBD"/>
</dbReference>
<dbReference type="RefSeq" id="XP_064678535.1">
    <property type="nucleotide sequence ID" value="XM_064823223.1"/>
</dbReference>
<reference evidence="8 9" key="1">
    <citation type="submission" date="2022-11" db="EMBL/GenBank/DDBJ databases">
        <title>Mucor velutinosus strain NIH1002 WGS.</title>
        <authorList>
            <person name="Subramanian P."/>
            <person name="Mullikin J.C."/>
            <person name="Segre J.A."/>
            <person name="Zelazny A.M."/>
        </authorList>
    </citation>
    <scope>NUCLEOTIDE SEQUENCE [LARGE SCALE GENOMIC DNA]</scope>
    <source>
        <strain evidence="8 9">NIH1002</strain>
    </source>
</reference>
<feature type="compositionally biased region" description="Low complexity" evidence="6">
    <location>
        <begin position="109"/>
        <end position="129"/>
    </location>
</feature>
<keyword evidence="9" id="KW-1185">Reference proteome</keyword>
<dbReference type="GO" id="GO:0000981">
    <property type="term" value="F:DNA-binding transcription factor activity, RNA polymerase II-specific"/>
    <property type="evidence" value="ECO:0007669"/>
    <property type="project" value="InterPro"/>
</dbReference>
<dbReference type="SUPFAM" id="SSF57701">
    <property type="entry name" value="Zn2/Cys6 DNA-binding domain"/>
    <property type="match status" value="1"/>
</dbReference>
<evidence type="ECO:0000313" key="9">
    <source>
        <dbReference type="Proteomes" id="UP001304243"/>
    </source>
</evidence>
<dbReference type="Gene3D" id="4.10.240.10">
    <property type="entry name" value="Zn(2)-C6 fungal-type DNA-binding domain"/>
    <property type="match status" value="1"/>
</dbReference>
<dbReference type="PROSITE" id="PS50048">
    <property type="entry name" value="ZN2_CY6_FUNGAL_2"/>
    <property type="match status" value="1"/>
</dbReference>
<evidence type="ECO:0000259" key="7">
    <source>
        <dbReference type="PROSITE" id="PS50048"/>
    </source>
</evidence>
<feature type="domain" description="Zn(2)-C6 fungal-type" evidence="7">
    <location>
        <begin position="12"/>
        <end position="44"/>
    </location>
</feature>
<keyword evidence="4" id="KW-0804">Transcription</keyword>
<dbReference type="Pfam" id="PF00172">
    <property type="entry name" value="Zn_clus"/>
    <property type="match status" value="1"/>
</dbReference>
<evidence type="ECO:0000256" key="5">
    <source>
        <dbReference type="ARBA" id="ARBA00023242"/>
    </source>
</evidence>
<evidence type="ECO:0000313" key="8">
    <source>
        <dbReference type="EMBL" id="KAK4511869.1"/>
    </source>
</evidence>
<protein>
    <recommendedName>
        <fullName evidence="7">Zn(2)-C6 fungal-type domain-containing protein</fullName>
    </recommendedName>
</protein>
<keyword evidence="3" id="KW-0805">Transcription regulation</keyword>
<accession>A0AAN7D7D1</accession>
<organism evidence="8 9">
    <name type="scientific">Mucor velutinosus</name>
    <dbReference type="NCBI Taxonomy" id="708070"/>
    <lineage>
        <taxon>Eukaryota</taxon>
        <taxon>Fungi</taxon>
        <taxon>Fungi incertae sedis</taxon>
        <taxon>Mucoromycota</taxon>
        <taxon>Mucoromycotina</taxon>
        <taxon>Mucoromycetes</taxon>
        <taxon>Mucorales</taxon>
        <taxon>Mucorineae</taxon>
        <taxon>Mucoraceae</taxon>
        <taxon>Mucor</taxon>
    </lineage>
</organism>
<comment type="caution">
    <text evidence="8">The sequence shown here is derived from an EMBL/GenBank/DDBJ whole genome shotgun (WGS) entry which is preliminary data.</text>
</comment>
<dbReference type="GO" id="GO:0005634">
    <property type="term" value="C:nucleus"/>
    <property type="evidence" value="ECO:0007669"/>
    <property type="project" value="UniProtKB-SubCell"/>
</dbReference>
<evidence type="ECO:0000256" key="1">
    <source>
        <dbReference type="ARBA" id="ARBA00004123"/>
    </source>
</evidence>
<dbReference type="GO" id="GO:0008270">
    <property type="term" value="F:zinc ion binding"/>
    <property type="evidence" value="ECO:0007669"/>
    <property type="project" value="InterPro"/>
</dbReference>
<comment type="subcellular location">
    <subcellularLocation>
        <location evidence="1">Nucleus</location>
    </subcellularLocation>
</comment>
<name>A0AAN7D7D1_9FUNG</name>
<evidence type="ECO:0000256" key="6">
    <source>
        <dbReference type="SAM" id="MobiDB-lite"/>
    </source>
</evidence>
<dbReference type="InterPro" id="IPR036864">
    <property type="entry name" value="Zn2-C6_fun-type_DNA-bd_sf"/>
</dbReference>
<feature type="region of interest" description="Disordered" evidence="6">
    <location>
        <begin position="103"/>
        <end position="129"/>
    </location>
</feature>
<dbReference type="PROSITE" id="PS00463">
    <property type="entry name" value="ZN2_CY6_FUNGAL_1"/>
    <property type="match status" value="1"/>
</dbReference>
<gene>
    <name evidence="8" type="ORF">ATC70_003868</name>
</gene>
<keyword evidence="5" id="KW-0539">Nucleus</keyword>
<dbReference type="InterPro" id="IPR050815">
    <property type="entry name" value="TF_fung"/>
</dbReference>
<dbReference type="CDD" id="cd12148">
    <property type="entry name" value="fungal_TF_MHR"/>
    <property type="match status" value="1"/>
</dbReference>